<dbReference type="AlphaFoldDB" id="A0ABD5X0T3"/>
<dbReference type="EMBL" id="JBHTAG010000003">
    <property type="protein sequence ID" value="MFC7098718.1"/>
    <property type="molecule type" value="Genomic_DNA"/>
</dbReference>
<keyword evidence="2" id="KW-1185">Reference proteome</keyword>
<gene>
    <name evidence="1" type="ORF">ACFQKD_15535</name>
</gene>
<name>A0ABD5X0T3_9EURY</name>
<sequence>MNTDSPNPPAKRYRETYEEQTVGRTTIATIADPDNDDAWIRSTLTQTVIA</sequence>
<protein>
    <submittedName>
        <fullName evidence="1">Uncharacterized protein</fullName>
    </submittedName>
</protein>
<dbReference type="GeneID" id="79270348"/>
<evidence type="ECO:0000313" key="1">
    <source>
        <dbReference type="EMBL" id="MFC7098718.1"/>
    </source>
</evidence>
<organism evidence="1 2">
    <name type="scientific">Halobaculum marinum</name>
    <dbReference type="NCBI Taxonomy" id="3031996"/>
    <lineage>
        <taxon>Archaea</taxon>
        <taxon>Methanobacteriati</taxon>
        <taxon>Methanobacteriota</taxon>
        <taxon>Stenosarchaea group</taxon>
        <taxon>Halobacteria</taxon>
        <taxon>Halobacteriales</taxon>
        <taxon>Haloferacaceae</taxon>
        <taxon>Halobaculum</taxon>
    </lineage>
</organism>
<reference evidence="1 2" key="1">
    <citation type="journal article" date="2019" name="Int. J. Syst. Evol. Microbiol.">
        <title>The Global Catalogue of Microorganisms (GCM) 10K type strain sequencing project: providing services to taxonomists for standard genome sequencing and annotation.</title>
        <authorList>
            <consortium name="The Broad Institute Genomics Platform"/>
            <consortium name="The Broad Institute Genome Sequencing Center for Infectious Disease"/>
            <person name="Wu L."/>
            <person name="Ma J."/>
        </authorList>
    </citation>
    <scope>NUCLEOTIDE SEQUENCE [LARGE SCALE GENOMIC DNA]</scope>
    <source>
        <strain evidence="1 2">DT55</strain>
    </source>
</reference>
<dbReference type="RefSeq" id="WP_276236735.1">
    <property type="nucleotide sequence ID" value="NZ_CP119989.1"/>
</dbReference>
<evidence type="ECO:0000313" key="2">
    <source>
        <dbReference type="Proteomes" id="UP001596388"/>
    </source>
</evidence>
<proteinExistence type="predicted"/>
<accession>A0ABD5X0T3</accession>
<comment type="caution">
    <text evidence="1">The sequence shown here is derived from an EMBL/GenBank/DDBJ whole genome shotgun (WGS) entry which is preliminary data.</text>
</comment>
<dbReference type="Proteomes" id="UP001596388">
    <property type="component" value="Unassembled WGS sequence"/>
</dbReference>